<keyword evidence="3" id="KW-1185">Reference proteome</keyword>
<evidence type="ECO:0000313" key="3">
    <source>
        <dbReference type="Proteomes" id="UP000249464"/>
    </source>
</evidence>
<accession>A0A2X0M8Y7</accession>
<sequence length="376" mass="42726">MVQLYQDAMAIIINVLLPGQTASNCPNIVAQVFQGKLTACLHDIYGDHGRPGVFGRVSSITLVVAHVHVIEFQKRDLPHAHILLILHPDDKPKTNEDFDQIVTVEIPDREKFLTLFETITNSMLHCQCDLPGQHTCHNKNGKCSKGFPKQFQHCTTSEDGGYPHYRRHNLHQFIKFPGTGREEIYTDANIVPTNPWLALKYNCHINVEIANGVAAVKYVYKGHDRTLFTVEAGAPRDKVKDFLDAQYVCVPEAMHQLFQYQMHGHKPAVTRHALHLPNEQQVQFDPEDGPPTMAAPPETTLTAFDLNKRAWQERKTNTPAIGRMYFCGPEAGERYYLRLLLLNVPSLTSFAQLRTFNGTEFKTFREAMVKQVVDQR</sequence>
<evidence type="ECO:0000313" key="2">
    <source>
        <dbReference type="EMBL" id="SGY53718.1"/>
    </source>
</evidence>
<dbReference type="Pfam" id="PF14214">
    <property type="entry name" value="Helitron_like_N"/>
    <property type="match status" value="1"/>
</dbReference>
<dbReference type="PANTHER" id="PTHR10492">
    <property type="match status" value="1"/>
</dbReference>
<dbReference type="AlphaFoldDB" id="A0A2X0M8Y7"/>
<proteinExistence type="predicted"/>
<name>A0A2X0M8Y7_9BASI</name>
<reference evidence="2 3" key="1">
    <citation type="submission" date="2016-11" db="EMBL/GenBank/DDBJ databases">
        <authorList>
            <person name="Jaros S."/>
            <person name="Januszkiewicz K."/>
            <person name="Wedrychowicz H."/>
        </authorList>
    </citation>
    <scope>NUCLEOTIDE SEQUENCE [LARGE SCALE GENOMIC DNA]</scope>
</reference>
<dbReference type="EMBL" id="FQNC01000044">
    <property type="protein sequence ID" value="SGY53718.1"/>
    <property type="molecule type" value="Genomic_DNA"/>
</dbReference>
<feature type="domain" description="Helitron helicase-like" evidence="1">
    <location>
        <begin position="16"/>
        <end position="84"/>
    </location>
</feature>
<gene>
    <name evidence="2" type="primary">BQ5605_C006g03793</name>
    <name evidence="2" type="ORF">BQ5605_C006G03793</name>
</gene>
<protein>
    <submittedName>
        <fullName evidence="2">BQ5605_C006g03793 protein</fullName>
    </submittedName>
</protein>
<organism evidence="2 3">
    <name type="scientific">Microbotryum silenes-dioicae</name>
    <dbReference type="NCBI Taxonomy" id="796604"/>
    <lineage>
        <taxon>Eukaryota</taxon>
        <taxon>Fungi</taxon>
        <taxon>Dikarya</taxon>
        <taxon>Basidiomycota</taxon>
        <taxon>Pucciniomycotina</taxon>
        <taxon>Microbotryomycetes</taxon>
        <taxon>Microbotryales</taxon>
        <taxon>Microbotryaceae</taxon>
        <taxon>Microbotryum</taxon>
    </lineage>
</organism>
<dbReference type="InterPro" id="IPR025476">
    <property type="entry name" value="Helitron_helicase-like"/>
</dbReference>
<dbReference type="Proteomes" id="UP000249464">
    <property type="component" value="Unassembled WGS sequence"/>
</dbReference>
<dbReference type="PANTHER" id="PTHR10492:SF57">
    <property type="entry name" value="ATP-DEPENDENT DNA HELICASE"/>
    <property type="match status" value="1"/>
</dbReference>
<dbReference type="STRING" id="796604.A0A2X0M8Y7"/>
<evidence type="ECO:0000259" key="1">
    <source>
        <dbReference type="Pfam" id="PF14214"/>
    </source>
</evidence>